<organism evidence="1 2">
    <name type="scientific">Stylosanthes scabra</name>
    <dbReference type="NCBI Taxonomy" id="79078"/>
    <lineage>
        <taxon>Eukaryota</taxon>
        <taxon>Viridiplantae</taxon>
        <taxon>Streptophyta</taxon>
        <taxon>Embryophyta</taxon>
        <taxon>Tracheophyta</taxon>
        <taxon>Spermatophyta</taxon>
        <taxon>Magnoliopsida</taxon>
        <taxon>eudicotyledons</taxon>
        <taxon>Gunneridae</taxon>
        <taxon>Pentapetalae</taxon>
        <taxon>rosids</taxon>
        <taxon>fabids</taxon>
        <taxon>Fabales</taxon>
        <taxon>Fabaceae</taxon>
        <taxon>Papilionoideae</taxon>
        <taxon>50 kb inversion clade</taxon>
        <taxon>dalbergioids sensu lato</taxon>
        <taxon>Dalbergieae</taxon>
        <taxon>Pterocarpus clade</taxon>
        <taxon>Stylosanthes</taxon>
    </lineage>
</organism>
<reference evidence="1 2" key="1">
    <citation type="journal article" date="2023" name="Plants (Basel)">
        <title>Bridging the Gap: Combining Genomics and Transcriptomics Approaches to Understand Stylosanthes scabra, an Orphan Legume from the Brazilian Caatinga.</title>
        <authorList>
            <person name="Ferreira-Neto J.R.C."/>
            <person name="da Silva M.D."/>
            <person name="Binneck E."/>
            <person name="de Melo N.F."/>
            <person name="da Silva R.H."/>
            <person name="de Melo A.L.T.M."/>
            <person name="Pandolfi V."/>
            <person name="Bustamante F.O."/>
            <person name="Brasileiro-Vidal A.C."/>
            <person name="Benko-Iseppon A.M."/>
        </authorList>
    </citation>
    <scope>NUCLEOTIDE SEQUENCE [LARGE SCALE GENOMIC DNA]</scope>
    <source>
        <tissue evidence="1">Leaves</tissue>
    </source>
</reference>
<name>A0ABU6ZTG6_9FABA</name>
<dbReference type="Proteomes" id="UP001341840">
    <property type="component" value="Unassembled WGS sequence"/>
</dbReference>
<comment type="caution">
    <text evidence="1">The sequence shown here is derived from an EMBL/GenBank/DDBJ whole genome shotgun (WGS) entry which is preliminary data.</text>
</comment>
<sequence length="66" mass="8042">MLLKFHPTWTKAPVGELLDNSKLHFFSDLNRMRRPTGSDTRELKRVYHAYREYFMTHNKAFDLEQR</sequence>
<gene>
    <name evidence="1" type="ORF">PIB30_092265</name>
</gene>
<accession>A0ABU6ZTG6</accession>
<dbReference type="EMBL" id="JASCZI010273752">
    <property type="protein sequence ID" value="MED6225288.1"/>
    <property type="molecule type" value="Genomic_DNA"/>
</dbReference>
<keyword evidence="2" id="KW-1185">Reference proteome</keyword>
<protein>
    <submittedName>
        <fullName evidence="1">Uncharacterized protein</fullName>
    </submittedName>
</protein>
<evidence type="ECO:0000313" key="2">
    <source>
        <dbReference type="Proteomes" id="UP001341840"/>
    </source>
</evidence>
<evidence type="ECO:0000313" key="1">
    <source>
        <dbReference type="EMBL" id="MED6225288.1"/>
    </source>
</evidence>
<proteinExistence type="predicted"/>